<accession>A0AAV9WPP0</accession>
<evidence type="ECO:0000313" key="3">
    <source>
        <dbReference type="EMBL" id="KAK6511847.1"/>
    </source>
</evidence>
<feature type="region of interest" description="Disordered" evidence="1">
    <location>
        <begin position="147"/>
        <end position="172"/>
    </location>
</feature>
<evidence type="ECO:0000313" key="4">
    <source>
        <dbReference type="Proteomes" id="UP001370758"/>
    </source>
</evidence>
<evidence type="ECO:0000256" key="1">
    <source>
        <dbReference type="SAM" id="MobiDB-lite"/>
    </source>
</evidence>
<dbReference type="Proteomes" id="UP001370758">
    <property type="component" value="Unassembled WGS sequence"/>
</dbReference>
<feature type="region of interest" description="Disordered" evidence="1">
    <location>
        <begin position="1"/>
        <end position="69"/>
    </location>
</feature>
<feature type="compositionally biased region" description="Low complexity" evidence="1">
    <location>
        <begin position="1"/>
        <end position="10"/>
    </location>
</feature>
<name>A0AAV9WPP0_9PEZI</name>
<dbReference type="InterPro" id="IPR039869">
    <property type="entry name" value="UBTD1/2"/>
</dbReference>
<dbReference type="EMBL" id="JAVHJL010000001">
    <property type="protein sequence ID" value="KAK6511847.1"/>
    <property type="molecule type" value="Genomic_DNA"/>
</dbReference>
<feature type="domain" description="DC-UbP/UBTD2 N-terminal" evidence="2">
    <location>
        <begin position="45"/>
        <end position="151"/>
    </location>
</feature>
<dbReference type="Pfam" id="PF16455">
    <property type="entry name" value="UBD"/>
    <property type="match status" value="1"/>
</dbReference>
<dbReference type="PANTHER" id="PTHR13609">
    <property type="entry name" value="UBIQUITIN DOMAIN CONTAINING 1 PROTEIN-RELATED"/>
    <property type="match status" value="1"/>
</dbReference>
<feature type="region of interest" description="Disordered" evidence="1">
    <location>
        <begin position="272"/>
        <end position="334"/>
    </location>
</feature>
<dbReference type="InterPro" id="IPR032752">
    <property type="entry name" value="DC-UbP/UBTD2_N"/>
</dbReference>
<comment type="caution">
    <text evidence="3">The sequence shown here is derived from an EMBL/GenBank/DDBJ whole genome shotgun (WGS) entry which is preliminary data.</text>
</comment>
<dbReference type="InterPro" id="IPR038169">
    <property type="entry name" value="DC-UbP/UBTD2_N_sf"/>
</dbReference>
<keyword evidence="4" id="KW-1185">Reference proteome</keyword>
<organism evidence="3 4">
    <name type="scientific">Arthrobotrys musiformis</name>
    <dbReference type="NCBI Taxonomy" id="47236"/>
    <lineage>
        <taxon>Eukaryota</taxon>
        <taxon>Fungi</taxon>
        <taxon>Dikarya</taxon>
        <taxon>Ascomycota</taxon>
        <taxon>Pezizomycotina</taxon>
        <taxon>Orbiliomycetes</taxon>
        <taxon>Orbiliales</taxon>
        <taxon>Orbiliaceae</taxon>
        <taxon>Arthrobotrys</taxon>
    </lineage>
</organism>
<feature type="compositionally biased region" description="Basic and acidic residues" evidence="1">
    <location>
        <begin position="162"/>
        <end position="172"/>
    </location>
</feature>
<feature type="compositionally biased region" description="Low complexity" evidence="1">
    <location>
        <begin position="272"/>
        <end position="283"/>
    </location>
</feature>
<reference evidence="3 4" key="1">
    <citation type="submission" date="2023-08" db="EMBL/GenBank/DDBJ databases">
        <authorList>
            <person name="Palmer J.M."/>
        </authorList>
    </citation>
    <scope>NUCLEOTIDE SEQUENCE [LARGE SCALE GENOMIC DNA]</scope>
    <source>
        <strain evidence="3 4">TWF481</strain>
    </source>
</reference>
<proteinExistence type="predicted"/>
<evidence type="ECO:0000259" key="2">
    <source>
        <dbReference type="Pfam" id="PF16455"/>
    </source>
</evidence>
<dbReference type="AlphaFoldDB" id="A0AAV9WPP0"/>
<feature type="compositionally biased region" description="Basic and acidic residues" evidence="1">
    <location>
        <begin position="42"/>
        <end position="61"/>
    </location>
</feature>
<sequence length="334" mass="36622">MGGCLSTNRRSGGGGGGASSGRESRNNRRSRRSRNNIPPAQRLDRPLKRPARWVHDVEKDGPPPSITSLQRERDDFWFTRVSGRPEVWATIKGICEMLMEDNSAEALANARSMLAAAEITLPNGSFESGAWDKMGNRYKVPRHILSNPANVGKASPPRTSIKSKDSKESIKSDMAEGREATLTAMPYMVKFRVQEGGNVSDMEIEVWTDEKLKRAANRLIVKAGLSPENHVARLMVDGKSFDLDKTLEDPDQPVWLATRIIQVFIREVISSQPPLSSSPPTQSVGAPEAGPAQSDTEPSKTFDENQVPEVSQQGESSGSKPSMENKNPKTSKEA</sequence>
<gene>
    <name evidence="3" type="ORF">TWF481_000753</name>
</gene>
<protein>
    <recommendedName>
        <fullName evidence="2">DC-UbP/UBTD2 N-terminal domain-containing protein</fullName>
    </recommendedName>
</protein>
<dbReference type="Gene3D" id="1.20.225.20">
    <property type="entry name" value="Ub domain-containing protein, DC-UbP/UBTD2, N-terminal domain"/>
    <property type="match status" value="1"/>
</dbReference>
<feature type="compositionally biased region" description="Polar residues" evidence="1">
    <location>
        <begin position="308"/>
        <end position="325"/>
    </location>
</feature>